<name>A0A6C0C6X0_9ZZZZ</name>
<accession>A0A6C0C6X0</accession>
<dbReference type="EMBL" id="MN739353">
    <property type="protein sequence ID" value="QHT00171.1"/>
    <property type="molecule type" value="Genomic_DNA"/>
</dbReference>
<protein>
    <submittedName>
        <fullName evidence="1">Uncharacterized protein</fullName>
    </submittedName>
</protein>
<dbReference type="AlphaFoldDB" id="A0A6C0C6X0"/>
<reference evidence="1" key="1">
    <citation type="journal article" date="2020" name="Nature">
        <title>Giant virus diversity and host interactions through global metagenomics.</title>
        <authorList>
            <person name="Schulz F."/>
            <person name="Roux S."/>
            <person name="Paez-Espino D."/>
            <person name="Jungbluth S."/>
            <person name="Walsh D.A."/>
            <person name="Denef V.J."/>
            <person name="McMahon K.D."/>
            <person name="Konstantinidis K.T."/>
            <person name="Eloe-Fadrosh E.A."/>
            <person name="Kyrpides N.C."/>
            <person name="Woyke T."/>
        </authorList>
    </citation>
    <scope>NUCLEOTIDE SEQUENCE</scope>
    <source>
        <strain evidence="1">GVMAG-M-3300020192-26</strain>
    </source>
</reference>
<proteinExistence type="predicted"/>
<evidence type="ECO:0000313" key="1">
    <source>
        <dbReference type="EMBL" id="QHT00171.1"/>
    </source>
</evidence>
<organism evidence="1">
    <name type="scientific">viral metagenome</name>
    <dbReference type="NCBI Taxonomy" id="1070528"/>
    <lineage>
        <taxon>unclassified sequences</taxon>
        <taxon>metagenomes</taxon>
        <taxon>organismal metagenomes</taxon>
    </lineage>
</organism>
<sequence length="287" mass="33781">MNNIKYEFVKAKQKGGGSWGSFSFDNDTTHDMLAKFCDEDRIYFNDSKVNKFLGEMYAKKDIQFKEQYPHEKNILYTDLQLNTDCAGVVIYLMLKCKTIKKEFLKRALVNIYKNYLKTYINREADGWFDYHRERMKSLIIEIHLINYCLNHGSLKKIIKHLSDNINTADILAGDVDANRHSAKVMKYINTHKKDFADNLFMSKTKNCNRFDVDHPLQNLPDIFPKPDQCPQLDPNIPYLGTVMRGGDMYFVNREENGNRIWVKYDPDFSFSYNYLNDDFLSSIYGKH</sequence>